<dbReference type="PANTHER" id="PTHR22923:SF116">
    <property type="entry name" value="C1Q DOMAIN-CONTAINING PROTEIN"/>
    <property type="match status" value="1"/>
</dbReference>
<reference evidence="5 6" key="1">
    <citation type="submission" date="2017-06" db="EMBL/GenBank/DDBJ databases">
        <authorList>
            <person name="Kim H.J."/>
            <person name="Triplett B.A."/>
        </authorList>
    </citation>
    <scope>NUCLEOTIDE SEQUENCE [LARGE SCALE GENOMIC DNA]</scope>
    <source>
        <strain evidence="5 6">DSM 14713</strain>
    </source>
</reference>
<protein>
    <recommendedName>
        <fullName evidence="4">C1q domain-containing protein</fullName>
    </recommendedName>
</protein>
<accession>A0A250IR26</accession>
<evidence type="ECO:0000313" key="6">
    <source>
        <dbReference type="Proteomes" id="UP000217289"/>
    </source>
</evidence>
<evidence type="ECO:0000313" key="5">
    <source>
        <dbReference type="EMBL" id="ATB33637.1"/>
    </source>
</evidence>
<name>A0A250IR26_9BACT</name>
<dbReference type="InterPro" id="IPR001073">
    <property type="entry name" value="C1q_dom"/>
</dbReference>
<dbReference type="RefSeq" id="WP_095981643.1">
    <property type="nucleotide sequence ID" value="NZ_CP022163.1"/>
</dbReference>
<keyword evidence="2" id="KW-0964">Secreted</keyword>
<dbReference type="Gene3D" id="2.60.120.40">
    <property type="match status" value="1"/>
</dbReference>
<dbReference type="OrthoDB" id="5515532at2"/>
<dbReference type="InterPro" id="IPR050822">
    <property type="entry name" value="Cerebellin_Synaptic_Org"/>
</dbReference>
<dbReference type="Pfam" id="PF00386">
    <property type="entry name" value="C1q"/>
    <property type="match status" value="1"/>
</dbReference>
<gene>
    <name evidence="5" type="ORF">MEBOL_007135</name>
</gene>
<dbReference type="PANTHER" id="PTHR22923">
    <property type="entry name" value="CEREBELLIN-RELATED"/>
    <property type="match status" value="1"/>
</dbReference>
<feature type="domain" description="C1q" evidence="4">
    <location>
        <begin position="56"/>
        <end position="198"/>
    </location>
</feature>
<evidence type="ECO:0000256" key="1">
    <source>
        <dbReference type="ARBA" id="ARBA00004613"/>
    </source>
</evidence>
<dbReference type="GO" id="GO:0005576">
    <property type="term" value="C:extracellular region"/>
    <property type="evidence" value="ECO:0007669"/>
    <property type="project" value="UniProtKB-SubCell"/>
</dbReference>
<organism evidence="5 6">
    <name type="scientific">Melittangium boletus DSM 14713</name>
    <dbReference type="NCBI Taxonomy" id="1294270"/>
    <lineage>
        <taxon>Bacteria</taxon>
        <taxon>Pseudomonadati</taxon>
        <taxon>Myxococcota</taxon>
        <taxon>Myxococcia</taxon>
        <taxon>Myxococcales</taxon>
        <taxon>Cystobacterineae</taxon>
        <taxon>Archangiaceae</taxon>
        <taxon>Melittangium</taxon>
    </lineage>
</organism>
<evidence type="ECO:0000256" key="2">
    <source>
        <dbReference type="ARBA" id="ARBA00022525"/>
    </source>
</evidence>
<dbReference type="SUPFAM" id="SSF49842">
    <property type="entry name" value="TNF-like"/>
    <property type="match status" value="1"/>
</dbReference>
<proteinExistence type="predicted"/>
<dbReference type="PROSITE" id="PS50871">
    <property type="entry name" value="C1Q"/>
    <property type="match status" value="1"/>
</dbReference>
<evidence type="ECO:0000259" key="4">
    <source>
        <dbReference type="PROSITE" id="PS50871"/>
    </source>
</evidence>
<comment type="subcellular location">
    <subcellularLocation>
        <location evidence="1">Secreted</location>
    </subcellularLocation>
</comment>
<sequence length="200" mass="21368">MMRHEKTFLTAAFVTALAVAAGSEARAEEERPRLEVPDYKTVDPALLNILVLPSCPSNGIVAFSAEGRSHISQGGATLLGYPTIYSNAGEAWVPGGGTFIAPCAGLYSFNVSLVRDPYYYGGTNDDVYSCLTLNGTDKGCAWAGETNSVGRATGTHTVALMLKKGDYVQSFAMSDTGYNRHLSVYRFTGFLVKSIDTSNP</sequence>
<dbReference type="AlphaFoldDB" id="A0A250IR26"/>
<dbReference type="EMBL" id="CP022163">
    <property type="protein sequence ID" value="ATB33637.1"/>
    <property type="molecule type" value="Genomic_DNA"/>
</dbReference>
<dbReference type="KEGG" id="mbd:MEBOL_007135"/>
<dbReference type="Proteomes" id="UP000217289">
    <property type="component" value="Chromosome"/>
</dbReference>
<keyword evidence="3" id="KW-0732">Signal</keyword>
<dbReference type="InterPro" id="IPR008983">
    <property type="entry name" value="Tumour_necrosis_fac-like_dom"/>
</dbReference>
<keyword evidence="6" id="KW-1185">Reference proteome</keyword>
<evidence type="ECO:0000256" key="3">
    <source>
        <dbReference type="ARBA" id="ARBA00022729"/>
    </source>
</evidence>